<dbReference type="Gene3D" id="3.40.190.10">
    <property type="entry name" value="Periplasmic binding protein-like II"/>
    <property type="match status" value="1"/>
</dbReference>
<dbReference type="SUPFAM" id="SSF53850">
    <property type="entry name" value="Periplasmic binding protein-like II"/>
    <property type="match status" value="1"/>
</dbReference>
<proteinExistence type="predicted"/>
<dbReference type="Proteomes" id="UP001174909">
    <property type="component" value="Unassembled WGS sequence"/>
</dbReference>
<keyword evidence="2" id="KW-1185">Reference proteome</keyword>
<protein>
    <submittedName>
        <fullName evidence="1">4,5-dihydroxyphthalate decarboxylase</fullName>
    </submittedName>
</protein>
<comment type="caution">
    <text evidence="1">The sequence shown here is derived from an EMBL/GenBank/DDBJ whole genome shotgun (WGS) entry which is preliminary data.</text>
</comment>
<organism evidence="1 2">
    <name type="scientific">Geodia barretti</name>
    <name type="common">Barrett's horny sponge</name>
    <dbReference type="NCBI Taxonomy" id="519541"/>
    <lineage>
        <taxon>Eukaryota</taxon>
        <taxon>Metazoa</taxon>
        <taxon>Porifera</taxon>
        <taxon>Demospongiae</taxon>
        <taxon>Heteroscleromorpha</taxon>
        <taxon>Tetractinellida</taxon>
        <taxon>Astrophorina</taxon>
        <taxon>Geodiidae</taxon>
        <taxon>Geodia</taxon>
    </lineage>
</organism>
<reference evidence="1" key="1">
    <citation type="submission" date="2023-03" db="EMBL/GenBank/DDBJ databases">
        <authorList>
            <person name="Steffen K."/>
            <person name="Cardenas P."/>
        </authorList>
    </citation>
    <scope>NUCLEOTIDE SEQUENCE</scope>
</reference>
<name>A0AA35SNA7_GEOBA</name>
<evidence type="ECO:0000313" key="2">
    <source>
        <dbReference type="Proteomes" id="UP001174909"/>
    </source>
</evidence>
<gene>
    <name evidence="1" type="ORF">GBAR_LOCUS18752</name>
</gene>
<accession>A0AA35SNA7</accession>
<sequence length="147" mass="15999">MLLSGEIDAAIGAGPVDSPDVQPLFSEPDAADAAWHQKTGIYPISHMVVVKNARLEANPGLEQELFEVFKTAKSHYIEGLHSGDHPSQADRALLKMAEVVGDDPIPYGFESSRKTLETFVRFNVEQGVIPEKVDPEELFPASTLTLA</sequence>
<dbReference type="AlphaFoldDB" id="A0AA35SNA7"/>
<evidence type="ECO:0000313" key="1">
    <source>
        <dbReference type="EMBL" id="CAI8033245.1"/>
    </source>
</evidence>
<dbReference type="EMBL" id="CASHTH010002649">
    <property type="protein sequence ID" value="CAI8033245.1"/>
    <property type="molecule type" value="Genomic_DNA"/>
</dbReference>